<keyword evidence="4 10" id="KW-0812">Transmembrane</keyword>
<dbReference type="InterPro" id="IPR050173">
    <property type="entry name" value="ABC_transporter_C-like"/>
</dbReference>
<evidence type="ECO:0000256" key="4">
    <source>
        <dbReference type="ARBA" id="ARBA00022692"/>
    </source>
</evidence>
<evidence type="ECO:0000313" key="14">
    <source>
        <dbReference type="Proteomes" id="UP001162131"/>
    </source>
</evidence>
<feature type="domain" description="ABC transporter" evidence="11">
    <location>
        <begin position="678"/>
        <end position="912"/>
    </location>
</feature>
<feature type="transmembrane region" description="Helical" evidence="10">
    <location>
        <begin position="617"/>
        <end position="637"/>
    </location>
</feature>
<keyword evidence="9 10" id="KW-0472">Membrane</keyword>
<dbReference type="Gene3D" id="3.40.50.300">
    <property type="entry name" value="P-loop containing nucleotide triphosphate hydrolases"/>
    <property type="match status" value="2"/>
</dbReference>
<evidence type="ECO:0000256" key="1">
    <source>
        <dbReference type="ARBA" id="ARBA00004141"/>
    </source>
</evidence>
<keyword evidence="8 10" id="KW-1133">Transmembrane helix</keyword>
<keyword evidence="14" id="KW-1185">Reference proteome</keyword>
<proteinExistence type="inferred from homology"/>
<reference evidence="13" key="1">
    <citation type="submission" date="2021-09" db="EMBL/GenBank/DDBJ databases">
        <authorList>
            <consortium name="AG Swart"/>
            <person name="Singh M."/>
            <person name="Singh A."/>
            <person name="Seah K."/>
            <person name="Emmerich C."/>
        </authorList>
    </citation>
    <scope>NUCLEOTIDE SEQUENCE</scope>
    <source>
        <strain evidence="13">ATCC30299</strain>
    </source>
</reference>
<dbReference type="GO" id="GO:0016020">
    <property type="term" value="C:membrane"/>
    <property type="evidence" value="ECO:0007669"/>
    <property type="project" value="UniProtKB-SubCell"/>
</dbReference>
<evidence type="ECO:0000256" key="3">
    <source>
        <dbReference type="ARBA" id="ARBA00022448"/>
    </source>
</evidence>
<dbReference type="Pfam" id="PF00664">
    <property type="entry name" value="ABC_membrane"/>
    <property type="match status" value="1"/>
</dbReference>
<dbReference type="Pfam" id="PF00005">
    <property type="entry name" value="ABC_tran"/>
    <property type="match status" value="2"/>
</dbReference>
<dbReference type="PROSITE" id="PS00211">
    <property type="entry name" value="ABC_TRANSPORTER_1"/>
    <property type="match status" value="2"/>
</dbReference>
<evidence type="ECO:0000256" key="2">
    <source>
        <dbReference type="ARBA" id="ARBA00009726"/>
    </source>
</evidence>
<keyword evidence="6" id="KW-0547">Nucleotide-binding</keyword>
<evidence type="ECO:0000256" key="5">
    <source>
        <dbReference type="ARBA" id="ARBA00022737"/>
    </source>
</evidence>
<dbReference type="EMBL" id="CAJZBQ010000016">
    <property type="protein sequence ID" value="CAG9316736.1"/>
    <property type="molecule type" value="Genomic_DNA"/>
</dbReference>
<feature type="domain" description="ABC transporter" evidence="11">
    <location>
        <begin position="84"/>
        <end position="307"/>
    </location>
</feature>
<evidence type="ECO:0000256" key="8">
    <source>
        <dbReference type="ARBA" id="ARBA00022989"/>
    </source>
</evidence>
<dbReference type="AlphaFoldDB" id="A0AAU9IYG9"/>
<evidence type="ECO:0000256" key="10">
    <source>
        <dbReference type="SAM" id="Phobius"/>
    </source>
</evidence>
<dbReference type="GO" id="GO:0016887">
    <property type="term" value="F:ATP hydrolysis activity"/>
    <property type="evidence" value="ECO:0007669"/>
    <property type="project" value="InterPro"/>
</dbReference>
<comment type="similarity">
    <text evidence="2">Belongs to the ABC transporter superfamily. ABCC family. Conjugate transporter (TC 3.A.1.208) subfamily.</text>
</comment>
<feature type="transmembrane region" description="Helical" evidence="10">
    <location>
        <begin position="6"/>
        <end position="34"/>
    </location>
</feature>
<name>A0AAU9IYG9_9CILI</name>
<dbReference type="CDD" id="cd03250">
    <property type="entry name" value="ABCC_MRP_domain1"/>
    <property type="match status" value="1"/>
</dbReference>
<dbReference type="GO" id="GO:0005524">
    <property type="term" value="F:ATP binding"/>
    <property type="evidence" value="ECO:0007669"/>
    <property type="project" value="UniProtKB-KW"/>
</dbReference>
<gene>
    <name evidence="13" type="ORF">BSTOLATCC_MIC16839</name>
</gene>
<comment type="caution">
    <text evidence="13">The sequence shown here is derived from an EMBL/GenBank/DDBJ whole genome shotgun (WGS) entry which is preliminary data.</text>
</comment>
<dbReference type="Gene3D" id="1.20.1560.10">
    <property type="entry name" value="ABC transporter type 1, transmembrane domain"/>
    <property type="match status" value="1"/>
</dbReference>
<dbReference type="PROSITE" id="PS50893">
    <property type="entry name" value="ABC_TRANSPORTER_2"/>
    <property type="match status" value="2"/>
</dbReference>
<feature type="transmembrane region" description="Helical" evidence="10">
    <location>
        <begin position="494"/>
        <end position="519"/>
    </location>
</feature>
<dbReference type="SUPFAM" id="SSF52540">
    <property type="entry name" value="P-loop containing nucleoside triphosphate hydrolases"/>
    <property type="match status" value="2"/>
</dbReference>
<keyword evidence="7" id="KW-0067">ATP-binding</keyword>
<feature type="transmembrane region" description="Helical" evidence="10">
    <location>
        <begin position="402"/>
        <end position="420"/>
    </location>
</feature>
<dbReference type="InterPro" id="IPR017871">
    <property type="entry name" value="ABC_transporter-like_CS"/>
</dbReference>
<feature type="transmembrane region" description="Helical" evidence="10">
    <location>
        <begin position="364"/>
        <end position="390"/>
    </location>
</feature>
<evidence type="ECO:0000256" key="7">
    <source>
        <dbReference type="ARBA" id="ARBA00022840"/>
    </source>
</evidence>
<dbReference type="PANTHER" id="PTHR24223">
    <property type="entry name" value="ATP-BINDING CASSETTE SUB-FAMILY C"/>
    <property type="match status" value="1"/>
</dbReference>
<dbReference type="InterPro" id="IPR003439">
    <property type="entry name" value="ABC_transporter-like_ATP-bd"/>
</dbReference>
<dbReference type="CDD" id="cd18580">
    <property type="entry name" value="ABC_6TM_ABCC_D2"/>
    <property type="match status" value="1"/>
</dbReference>
<dbReference type="SMART" id="SM00382">
    <property type="entry name" value="AAA"/>
    <property type="match status" value="2"/>
</dbReference>
<dbReference type="InterPro" id="IPR011527">
    <property type="entry name" value="ABC1_TM_dom"/>
</dbReference>
<dbReference type="GO" id="GO:0140359">
    <property type="term" value="F:ABC-type transporter activity"/>
    <property type="evidence" value="ECO:0007669"/>
    <property type="project" value="InterPro"/>
</dbReference>
<dbReference type="Proteomes" id="UP001162131">
    <property type="component" value="Unassembled WGS sequence"/>
</dbReference>
<keyword evidence="3" id="KW-0813">Transport</keyword>
<dbReference type="InterPro" id="IPR027417">
    <property type="entry name" value="P-loop_NTPase"/>
</dbReference>
<feature type="transmembrane region" description="Helical" evidence="10">
    <location>
        <begin position="594"/>
        <end position="610"/>
    </location>
</feature>
<dbReference type="FunFam" id="3.40.50.300:FF:000973">
    <property type="entry name" value="Multidrug resistance-associated protein 4"/>
    <property type="match status" value="1"/>
</dbReference>
<dbReference type="PANTHER" id="PTHR24223:SF456">
    <property type="entry name" value="MULTIDRUG RESISTANCE-ASSOCIATED PROTEIN LETHAL(2)03659"/>
    <property type="match status" value="1"/>
</dbReference>
<feature type="transmembrane region" description="Helical" evidence="10">
    <location>
        <begin position="539"/>
        <end position="558"/>
    </location>
</feature>
<evidence type="ECO:0000259" key="12">
    <source>
        <dbReference type="PROSITE" id="PS50929"/>
    </source>
</evidence>
<evidence type="ECO:0000259" key="11">
    <source>
        <dbReference type="PROSITE" id="PS50893"/>
    </source>
</evidence>
<evidence type="ECO:0000256" key="9">
    <source>
        <dbReference type="ARBA" id="ARBA00023136"/>
    </source>
</evidence>
<dbReference type="InterPro" id="IPR003593">
    <property type="entry name" value="AAA+_ATPase"/>
</dbReference>
<comment type="subcellular location">
    <subcellularLocation>
        <location evidence="1">Membrane</location>
        <topology evidence="1">Multi-pass membrane protein</topology>
    </subcellularLocation>
</comment>
<evidence type="ECO:0000313" key="13">
    <source>
        <dbReference type="EMBL" id="CAG9316736.1"/>
    </source>
</evidence>
<keyword evidence="5" id="KW-0677">Repeat</keyword>
<dbReference type="SUPFAM" id="SSF90123">
    <property type="entry name" value="ABC transporter transmembrane region"/>
    <property type="match status" value="1"/>
</dbReference>
<dbReference type="InterPro" id="IPR036640">
    <property type="entry name" value="ABC1_TM_sf"/>
</dbReference>
<accession>A0AAU9IYG9</accession>
<protein>
    <submittedName>
        <fullName evidence="13">Uncharacterized protein</fullName>
    </submittedName>
</protein>
<evidence type="ECO:0000256" key="6">
    <source>
        <dbReference type="ARBA" id="ARBA00022741"/>
    </source>
</evidence>
<organism evidence="13 14">
    <name type="scientific">Blepharisma stoltei</name>
    <dbReference type="NCBI Taxonomy" id="1481888"/>
    <lineage>
        <taxon>Eukaryota</taxon>
        <taxon>Sar</taxon>
        <taxon>Alveolata</taxon>
        <taxon>Ciliophora</taxon>
        <taxon>Postciliodesmatophora</taxon>
        <taxon>Heterotrichea</taxon>
        <taxon>Heterotrichida</taxon>
        <taxon>Blepharismidae</taxon>
        <taxon>Blepharisma</taxon>
    </lineage>
</organism>
<dbReference type="CDD" id="cd03244">
    <property type="entry name" value="ABCC_MRP_domain2"/>
    <property type="match status" value="1"/>
</dbReference>
<dbReference type="FunFam" id="3.40.50.300:FF:000163">
    <property type="entry name" value="Multidrug resistance-associated protein member 4"/>
    <property type="match status" value="1"/>
</dbReference>
<dbReference type="InterPro" id="IPR044726">
    <property type="entry name" value="ABCC_6TM_D2"/>
</dbReference>
<dbReference type="PROSITE" id="PS50929">
    <property type="entry name" value="ABC_TM1F"/>
    <property type="match status" value="1"/>
</dbReference>
<sequence>MDPGVVFATVTILSMTHNIISNIGAFGILMLVLFRTSMKRIKDTLLIDKHTEQSYANDSKYPISLNHACFAWDKKTIEKQKNKTETGDIEMTELIDNGNLVLNDIHFKLKKGELLVVVGPVGCGKSSLFMGLLQEIPLITGDLGINGSIAYSGEDAWIISGTIKENVLMGLEYNDLWYRQVISACSLDQDIQSFTFGDETVVGDRGITLSGGQKARISLARAVYTNRDIILLDDPLSAVDAEVSEIIFNQCIKSLLKEKTVILATHQIHVLANADKILVLSDGGQVFFGGYEKLKEREYISDIIGELFHKSVKEISQSPEAKPALSAKPKEVKDKLSIEEEERAAGQVPLKIYIRFFKYAFRSLWILPILLICLLIPQVTYIAVVWWLAIWSKASDDDQDNAYYIYVLAIIVVVNYILVFSRAYSIGISMLASSKRIHNVALKGITLAESVFFDKNPTGRMLNRFSKDTVLMDEMLNIYFYELVNNSCSIIGNIIVLAIVAPPNLAVIFAFMVYVFFLVKKVAPITKALRRIELVSRSPVLSLCNASALGLVTIRALGLEEKFKKDMKSSVVFALKSLCSYAIAVRFYQGYCEFGALFVNILNVLILVLYKDSINSGLAAMSISLTISVAGLVTFWSKCLVETDNFMASPQRLIEYADIPNEGDYETGKPFIINKGRIEIRELYMKYRENYEHVLQNLSVTIEEGKKVGIVGRTGAGKSSIMHVLFRLVNPSSGTIFIDGQDYRNAGLHQLRKQMSVIPQSPTIFLASFRDNLDPFHEHTEEEILDILKQTRLSDLVKSYPKGLDTVLIGEGGNLSAGQKQLVCLARALIRKNKIVMMDEATANVDPETDKFIQKKIRKMFKESTMLIVAHRLRTIIDADMIIVMKKGACKEFGTPYDLGRDETSLFRKMITFTGPQESQYLLSKLERN</sequence>
<feature type="domain" description="ABC transmembrane type-1" evidence="12">
    <location>
        <begin position="369"/>
        <end position="635"/>
    </location>
</feature>